<evidence type="ECO:0000313" key="1">
    <source>
        <dbReference type="EMBL" id="PAV05568.1"/>
    </source>
</evidence>
<proteinExistence type="predicted"/>
<dbReference type="RefSeq" id="WP_069585651.1">
    <property type="nucleotide sequence ID" value="NZ_LMVM01000003.1"/>
</dbReference>
<dbReference type="EMBL" id="LMVM01000003">
    <property type="protein sequence ID" value="PAV05568.1"/>
    <property type="molecule type" value="Genomic_DNA"/>
</dbReference>
<evidence type="ECO:0000313" key="2">
    <source>
        <dbReference type="Proteomes" id="UP000217784"/>
    </source>
</evidence>
<accession>A0A2A2H856</accession>
<name>A0A2A2H856_METBR</name>
<protein>
    <recommendedName>
        <fullName evidence="3">RCK C-terminal domain-containing protein</fullName>
    </recommendedName>
</protein>
<gene>
    <name evidence="1" type="ORF">ASJ80_08625</name>
</gene>
<organism evidence="1 2">
    <name type="scientific">Methanobacterium bryantii</name>
    <dbReference type="NCBI Taxonomy" id="2161"/>
    <lineage>
        <taxon>Archaea</taxon>
        <taxon>Methanobacteriati</taxon>
        <taxon>Methanobacteriota</taxon>
        <taxon>Methanomada group</taxon>
        <taxon>Methanobacteria</taxon>
        <taxon>Methanobacteriales</taxon>
        <taxon>Methanobacteriaceae</taxon>
        <taxon>Methanobacterium</taxon>
    </lineage>
</organism>
<dbReference type="AlphaFoldDB" id="A0A2A2H856"/>
<evidence type="ECO:0008006" key="3">
    <source>
        <dbReference type="Google" id="ProtNLM"/>
    </source>
</evidence>
<reference evidence="1 2" key="1">
    <citation type="journal article" date="2017" name="BMC Genomics">
        <title>Genomic analysis of methanogenic archaea reveals a shift towards energy conservation.</title>
        <authorList>
            <person name="Gilmore S.P."/>
            <person name="Henske J.K."/>
            <person name="Sexton J.A."/>
            <person name="Solomon K.V."/>
            <person name="Seppala S."/>
            <person name="Yoo J.I."/>
            <person name="Huyett L.M."/>
            <person name="Pressman A."/>
            <person name="Cogan J.Z."/>
            <person name="Kivenson V."/>
            <person name="Peng X."/>
            <person name="Tan Y."/>
            <person name="Valentine D.L."/>
            <person name="O'Malley M.A."/>
        </authorList>
    </citation>
    <scope>NUCLEOTIDE SEQUENCE [LARGE SCALE GENOMIC DNA]</scope>
    <source>
        <strain evidence="1 2">M.o.H.</strain>
    </source>
</reference>
<comment type="caution">
    <text evidence="1">The sequence shown here is derived from an EMBL/GenBank/DDBJ whole genome shotgun (WGS) entry which is preliminary data.</text>
</comment>
<dbReference type="OrthoDB" id="373063at2157"/>
<dbReference type="Proteomes" id="UP000217784">
    <property type="component" value="Unassembled WGS sequence"/>
</dbReference>
<sequence>MGKLKSTVGFVGENGVVLKDHSVFDKGDVVVLISAENINELLGELMEIKENMDMSKRWIDEIKEIE</sequence>
<keyword evidence="2" id="KW-1185">Reference proteome</keyword>